<dbReference type="SUPFAM" id="SSF55008">
    <property type="entry name" value="HMA, heavy metal-associated domain"/>
    <property type="match status" value="1"/>
</dbReference>
<dbReference type="GO" id="GO:0046872">
    <property type="term" value="F:metal ion binding"/>
    <property type="evidence" value="ECO:0007669"/>
    <property type="project" value="UniProtKB-KW"/>
</dbReference>
<dbReference type="EMBL" id="JAEHOE010000174">
    <property type="protein sequence ID" value="KAG2483501.1"/>
    <property type="molecule type" value="Genomic_DNA"/>
</dbReference>
<name>A0A835XJN5_9CHLO</name>
<evidence type="ECO:0000313" key="4">
    <source>
        <dbReference type="EMBL" id="KAG2483501.1"/>
    </source>
</evidence>
<feature type="domain" description="HMA" evidence="3">
    <location>
        <begin position="186"/>
        <end position="217"/>
    </location>
</feature>
<accession>A0A835XJN5</accession>
<comment type="caution">
    <text evidence="4">The sequence shown here is derived from an EMBL/GenBank/DDBJ whole genome shotgun (WGS) entry which is preliminary data.</text>
</comment>
<reference evidence="4" key="1">
    <citation type="journal article" date="2020" name="bioRxiv">
        <title>Comparative genomics of Chlamydomonas.</title>
        <authorList>
            <person name="Craig R.J."/>
            <person name="Hasan A.R."/>
            <person name="Ness R.W."/>
            <person name="Keightley P.D."/>
        </authorList>
    </citation>
    <scope>NUCLEOTIDE SEQUENCE</scope>
    <source>
        <strain evidence="4">CCAP 11/70</strain>
    </source>
</reference>
<dbReference type="OrthoDB" id="689350at2759"/>
<evidence type="ECO:0000259" key="3">
    <source>
        <dbReference type="Pfam" id="PF00403"/>
    </source>
</evidence>
<evidence type="ECO:0000313" key="5">
    <source>
        <dbReference type="Proteomes" id="UP000612055"/>
    </source>
</evidence>
<organism evidence="4 5">
    <name type="scientific">Edaphochlamys debaryana</name>
    <dbReference type="NCBI Taxonomy" id="47281"/>
    <lineage>
        <taxon>Eukaryota</taxon>
        <taxon>Viridiplantae</taxon>
        <taxon>Chlorophyta</taxon>
        <taxon>core chlorophytes</taxon>
        <taxon>Chlorophyceae</taxon>
        <taxon>CS clade</taxon>
        <taxon>Chlamydomonadales</taxon>
        <taxon>Chlamydomonadales incertae sedis</taxon>
        <taxon>Edaphochlamys</taxon>
    </lineage>
</organism>
<evidence type="ECO:0000256" key="2">
    <source>
        <dbReference type="SAM" id="MobiDB-lite"/>
    </source>
</evidence>
<feature type="compositionally biased region" description="Low complexity" evidence="2">
    <location>
        <begin position="80"/>
        <end position="101"/>
    </location>
</feature>
<dbReference type="InterPro" id="IPR036163">
    <property type="entry name" value="HMA_dom_sf"/>
</dbReference>
<evidence type="ECO:0000256" key="1">
    <source>
        <dbReference type="ARBA" id="ARBA00022723"/>
    </source>
</evidence>
<dbReference type="Proteomes" id="UP000612055">
    <property type="component" value="Unassembled WGS sequence"/>
</dbReference>
<feature type="region of interest" description="Disordered" evidence="2">
    <location>
        <begin position="155"/>
        <end position="174"/>
    </location>
</feature>
<gene>
    <name evidence="4" type="ORF">HYH03_017611</name>
</gene>
<proteinExistence type="predicted"/>
<feature type="region of interest" description="Disordered" evidence="2">
    <location>
        <begin position="55"/>
        <end position="114"/>
    </location>
</feature>
<dbReference type="InterPro" id="IPR006121">
    <property type="entry name" value="HMA_dom"/>
</dbReference>
<protein>
    <recommendedName>
        <fullName evidence="3">HMA domain-containing protein</fullName>
    </recommendedName>
</protein>
<keyword evidence="5" id="KW-1185">Reference proteome</keyword>
<keyword evidence="1" id="KW-0479">Metal-binding</keyword>
<dbReference type="Gene3D" id="3.30.70.100">
    <property type="match status" value="1"/>
</dbReference>
<dbReference type="CDD" id="cd00371">
    <property type="entry name" value="HMA"/>
    <property type="match status" value="1"/>
</dbReference>
<sequence>MGFAVLTPYEKPLRALTVLALGHLVWREGLRKRSTLLTLALSLALMFSQEAVRTYNRTGPPPPGSSAANASASPPPAAAPLPSASAAGPSPAARPAEAPVAAGGGGRADPDLHHQDLDLDLDLDHDMLSTGSSACADGEDGEACSLASASSAASSASSASQHRRAAQAGTEPSVGAPAPARLYLRFSVDGVKCEGCAARLKAAVLQMPGVSRCAVEFGGPVGTQVLLWLGGGAGAGVGPHAEAGAETEAQAAARLSAAIQFLDLGYRVRLEESGSLGA</sequence>
<dbReference type="PROSITE" id="PS01047">
    <property type="entry name" value="HMA_1"/>
    <property type="match status" value="1"/>
</dbReference>
<dbReference type="AlphaFoldDB" id="A0A835XJN5"/>
<dbReference type="InterPro" id="IPR017969">
    <property type="entry name" value="Heavy-metal-associated_CS"/>
</dbReference>
<dbReference type="Pfam" id="PF00403">
    <property type="entry name" value="HMA"/>
    <property type="match status" value="1"/>
</dbReference>